<reference evidence="9 10" key="1">
    <citation type="journal article" date="2023" name="Plants (Basel)">
        <title>Bridging the Gap: Combining Genomics and Transcriptomics Approaches to Understand Stylosanthes scabra, an Orphan Legume from the Brazilian Caatinga.</title>
        <authorList>
            <person name="Ferreira-Neto J.R.C."/>
            <person name="da Silva M.D."/>
            <person name="Binneck E."/>
            <person name="de Melo N.F."/>
            <person name="da Silva R.H."/>
            <person name="de Melo A.L.T.M."/>
            <person name="Pandolfi V."/>
            <person name="Bustamante F.O."/>
            <person name="Brasileiro-Vidal A.C."/>
            <person name="Benko-Iseppon A.M."/>
        </authorList>
    </citation>
    <scope>NUCLEOTIDE SEQUENCE [LARGE SCALE GENOMIC DNA]</scope>
    <source>
        <tissue evidence="9">Leaves</tissue>
    </source>
</reference>
<name>A0ABU6WK58_9FABA</name>
<evidence type="ECO:0000313" key="10">
    <source>
        <dbReference type="Proteomes" id="UP001341840"/>
    </source>
</evidence>
<evidence type="ECO:0000256" key="4">
    <source>
        <dbReference type="ARBA" id="ARBA00023163"/>
    </source>
</evidence>
<organism evidence="9 10">
    <name type="scientific">Stylosanthes scabra</name>
    <dbReference type="NCBI Taxonomy" id="79078"/>
    <lineage>
        <taxon>Eukaryota</taxon>
        <taxon>Viridiplantae</taxon>
        <taxon>Streptophyta</taxon>
        <taxon>Embryophyta</taxon>
        <taxon>Tracheophyta</taxon>
        <taxon>Spermatophyta</taxon>
        <taxon>Magnoliopsida</taxon>
        <taxon>eudicotyledons</taxon>
        <taxon>Gunneridae</taxon>
        <taxon>Pentapetalae</taxon>
        <taxon>rosids</taxon>
        <taxon>fabids</taxon>
        <taxon>Fabales</taxon>
        <taxon>Fabaceae</taxon>
        <taxon>Papilionoideae</taxon>
        <taxon>50 kb inversion clade</taxon>
        <taxon>dalbergioids sensu lato</taxon>
        <taxon>Dalbergieae</taxon>
        <taxon>Pterocarpus clade</taxon>
        <taxon>Stylosanthes</taxon>
    </lineage>
</organism>
<dbReference type="InterPro" id="IPR003657">
    <property type="entry name" value="WRKY_dom"/>
</dbReference>
<keyword evidence="10" id="KW-1185">Reference proteome</keyword>
<keyword evidence="4" id="KW-0804">Transcription</keyword>
<gene>
    <name evidence="9" type="primary">WRKY9_4</name>
    <name evidence="9" type="ORF">PIB30_052266</name>
</gene>
<dbReference type="InterPro" id="IPR044810">
    <property type="entry name" value="WRKY_plant"/>
</dbReference>
<feature type="region of interest" description="Disordered" evidence="7">
    <location>
        <begin position="213"/>
        <end position="279"/>
    </location>
</feature>
<dbReference type="SMART" id="SM00774">
    <property type="entry name" value="WRKY"/>
    <property type="match status" value="1"/>
</dbReference>
<evidence type="ECO:0000259" key="8">
    <source>
        <dbReference type="PROSITE" id="PS50811"/>
    </source>
</evidence>
<dbReference type="PANTHER" id="PTHR31429">
    <property type="entry name" value="WRKY TRANSCRIPTION FACTOR 36-RELATED"/>
    <property type="match status" value="1"/>
</dbReference>
<keyword evidence="2" id="KW-0805">Transcription regulation</keyword>
<dbReference type="EMBL" id="JASCZI010181620">
    <property type="protein sequence ID" value="MED6184940.1"/>
    <property type="molecule type" value="Genomic_DNA"/>
</dbReference>
<proteinExistence type="predicted"/>
<evidence type="ECO:0000256" key="6">
    <source>
        <dbReference type="SAM" id="Coils"/>
    </source>
</evidence>
<evidence type="ECO:0000256" key="7">
    <source>
        <dbReference type="SAM" id="MobiDB-lite"/>
    </source>
</evidence>
<dbReference type="SUPFAM" id="SSF118290">
    <property type="entry name" value="WRKY DNA-binding domain"/>
    <property type="match status" value="1"/>
</dbReference>
<evidence type="ECO:0000256" key="5">
    <source>
        <dbReference type="ARBA" id="ARBA00023242"/>
    </source>
</evidence>
<feature type="domain" description="WRKY" evidence="8">
    <location>
        <begin position="284"/>
        <end position="350"/>
    </location>
</feature>
<protein>
    <submittedName>
        <fullName evidence="9">WRKY Transcription Factor</fullName>
    </submittedName>
</protein>
<comment type="caution">
    <text evidence="9">The sequence shown here is derived from an EMBL/GenBank/DDBJ whole genome shotgun (WGS) entry which is preliminary data.</text>
</comment>
<dbReference type="PANTHER" id="PTHR31429:SF54">
    <property type="entry name" value="WRKY TRANSCRIPTION FACTOR 9-RELATED"/>
    <property type="match status" value="1"/>
</dbReference>
<evidence type="ECO:0000256" key="1">
    <source>
        <dbReference type="ARBA" id="ARBA00004123"/>
    </source>
</evidence>
<feature type="coiled-coil region" evidence="6">
    <location>
        <begin position="91"/>
        <end position="118"/>
    </location>
</feature>
<dbReference type="InterPro" id="IPR036576">
    <property type="entry name" value="WRKY_dom_sf"/>
</dbReference>
<feature type="compositionally biased region" description="Polar residues" evidence="7">
    <location>
        <begin position="509"/>
        <end position="527"/>
    </location>
</feature>
<feature type="region of interest" description="Disordered" evidence="7">
    <location>
        <begin position="501"/>
        <end position="527"/>
    </location>
</feature>
<accession>A0ABU6WK58</accession>
<dbReference type="Pfam" id="PF03106">
    <property type="entry name" value="WRKY"/>
    <property type="match status" value="1"/>
</dbReference>
<dbReference type="Proteomes" id="UP001341840">
    <property type="component" value="Unassembled WGS sequence"/>
</dbReference>
<evidence type="ECO:0000256" key="2">
    <source>
        <dbReference type="ARBA" id="ARBA00023015"/>
    </source>
</evidence>
<keyword evidence="3" id="KW-0238">DNA-binding</keyword>
<evidence type="ECO:0000313" key="9">
    <source>
        <dbReference type="EMBL" id="MED6184940.1"/>
    </source>
</evidence>
<evidence type="ECO:0000256" key="3">
    <source>
        <dbReference type="ARBA" id="ARBA00023125"/>
    </source>
</evidence>
<feature type="compositionally biased region" description="Polar residues" evidence="7">
    <location>
        <begin position="250"/>
        <end position="266"/>
    </location>
</feature>
<feature type="compositionally biased region" description="Acidic residues" evidence="7">
    <location>
        <begin position="227"/>
        <end position="243"/>
    </location>
</feature>
<comment type="subcellular location">
    <subcellularLocation>
        <location evidence="1">Nucleus</location>
    </subcellularLocation>
</comment>
<keyword evidence="5" id="KW-0539">Nucleus</keyword>
<sequence length="527" mass="59035">MSKGKQPQDMMMMDIDLSLKIDRVEENKQEEETTPKVADEASVKVDLKKEEIMALNINTEEFVPEAAAGEIEDDASVVELPSQDNTKARELSVLQMEMESMKEENKVLRKVVEQTMKDYYDLQLKFSIIQENNNKNKSKIPSCDSDHQISLSLHGHNHHEEENAIISNQNDEGLRRIHYHDEMFKFNKKIQRGSSSFANTDLLTESELGLSLRLQTSSTSQKRKETDDEEEDPKQEEEEEEAEEEKKDQSTNILSPANKLQRTQEFQGAPPPNRKARVSVRARCEAATMNDGCQWRKYGQKIAKGNPCPRAYYRCTVAPGCPVRKQVQRCIDDMSILITTYEGTHNHPLPVGATAMASSAAASFMLLDSSTNHHHHATSSSSTFNHPLLLNPNFRSMNPSNDPSKGVVLDLITNDQSPSLRFPSFAEPRFAWMQNNNNNGGFAMTASSFHHHQKGPRIREHGEESKKQVVDEMTKVSAIASDPKFRVAVAAAITSIMNNKEAGIGGGSSSNSKWVLDNNSLSKDANS</sequence>
<dbReference type="PROSITE" id="PS50811">
    <property type="entry name" value="WRKY"/>
    <property type="match status" value="1"/>
</dbReference>
<keyword evidence="6" id="KW-0175">Coiled coil</keyword>
<dbReference type="Gene3D" id="2.20.25.80">
    <property type="entry name" value="WRKY domain"/>
    <property type="match status" value="1"/>
</dbReference>